<dbReference type="EMBL" id="JAEEGC010000083">
    <property type="protein sequence ID" value="MBV7274464.1"/>
    <property type="molecule type" value="Genomic_DNA"/>
</dbReference>
<keyword evidence="3 5" id="KW-1133">Transmembrane helix</keyword>
<feature type="transmembrane region" description="Helical" evidence="5">
    <location>
        <begin position="405"/>
        <end position="426"/>
    </location>
</feature>
<dbReference type="RefSeq" id="WP_218321531.1">
    <property type="nucleotide sequence ID" value="NZ_JAEEGC010000083.1"/>
</dbReference>
<dbReference type="InterPro" id="IPR005829">
    <property type="entry name" value="Sugar_transporter_CS"/>
</dbReference>
<feature type="transmembrane region" description="Helical" evidence="5">
    <location>
        <begin position="145"/>
        <end position="170"/>
    </location>
</feature>
<evidence type="ECO:0000256" key="2">
    <source>
        <dbReference type="ARBA" id="ARBA00022692"/>
    </source>
</evidence>
<proteinExistence type="predicted"/>
<feature type="transmembrane region" description="Helical" evidence="5">
    <location>
        <begin position="280"/>
        <end position="301"/>
    </location>
</feature>
<evidence type="ECO:0000259" key="6">
    <source>
        <dbReference type="PROSITE" id="PS50850"/>
    </source>
</evidence>
<dbReference type="PANTHER" id="PTHR23508">
    <property type="entry name" value="CARBOXYLIC ACID TRANSPORTER PROTEIN HOMOLOG"/>
    <property type="match status" value="1"/>
</dbReference>
<evidence type="ECO:0000313" key="7">
    <source>
        <dbReference type="EMBL" id="MBV7274464.1"/>
    </source>
</evidence>
<feature type="transmembrane region" description="Helical" evidence="5">
    <location>
        <begin position="55"/>
        <end position="76"/>
    </location>
</feature>
<feature type="transmembrane region" description="Helical" evidence="5">
    <location>
        <begin position="20"/>
        <end position="43"/>
    </location>
</feature>
<comment type="subcellular location">
    <subcellularLocation>
        <location evidence="1">Cell membrane</location>
        <topology evidence="1">Multi-pass membrane protein</topology>
    </subcellularLocation>
</comment>
<keyword evidence="8" id="KW-1185">Reference proteome</keyword>
<dbReference type="InterPro" id="IPR020846">
    <property type="entry name" value="MFS_dom"/>
</dbReference>
<name>A0A949TKD7_9CLOT</name>
<dbReference type="AlphaFoldDB" id="A0A949TKD7"/>
<dbReference type="InterPro" id="IPR011701">
    <property type="entry name" value="MFS"/>
</dbReference>
<evidence type="ECO:0000256" key="5">
    <source>
        <dbReference type="SAM" id="Phobius"/>
    </source>
</evidence>
<feature type="domain" description="Major facilitator superfamily (MFS) profile" evidence="6">
    <location>
        <begin position="22"/>
        <end position="431"/>
    </location>
</feature>
<dbReference type="Pfam" id="PF07690">
    <property type="entry name" value="MFS_1"/>
    <property type="match status" value="1"/>
</dbReference>
<protein>
    <submittedName>
        <fullName evidence="7">Aromatic acid/H+ symport family MFS transporter</fullName>
    </submittedName>
</protein>
<evidence type="ECO:0000256" key="3">
    <source>
        <dbReference type="ARBA" id="ARBA00022989"/>
    </source>
</evidence>
<feature type="transmembrane region" description="Helical" evidence="5">
    <location>
        <begin position="313"/>
        <end position="333"/>
    </location>
</feature>
<dbReference type="PROSITE" id="PS00217">
    <property type="entry name" value="SUGAR_TRANSPORT_2"/>
    <property type="match status" value="1"/>
</dbReference>
<comment type="caution">
    <text evidence="7">The sequence shown here is derived from an EMBL/GenBank/DDBJ whole genome shotgun (WGS) entry which is preliminary data.</text>
</comment>
<dbReference type="GO" id="GO:0005886">
    <property type="term" value="C:plasma membrane"/>
    <property type="evidence" value="ECO:0007669"/>
    <property type="project" value="UniProtKB-SubCell"/>
</dbReference>
<feature type="transmembrane region" description="Helical" evidence="5">
    <location>
        <begin position="111"/>
        <end position="133"/>
    </location>
</feature>
<dbReference type="Proteomes" id="UP000694308">
    <property type="component" value="Unassembled WGS sequence"/>
</dbReference>
<evidence type="ECO:0000256" key="1">
    <source>
        <dbReference type="ARBA" id="ARBA00004651"/>
    </source>
</evidence>
<evidence type="ECO:0000313" key="8">
    <source>
        <dbReference type="Proteomes" id="UP000694308"/>
    </source>
</evidence>
<feature type="transmembrane region" description="Helical" evidence="5">
    <location>
        <begin position="88"/>
        <end position="105"/>
    </location>
</feature>
<feature type="transmembrane region" description="Helical" evidence="5">
    <location>
        <begin position="339"/>
        <end position="364"/>
    </location>
</feature>
<dbReference type="PROSITE" id="PS50850">
    <property type="entry name" value="MFS"/>
    <property type="match status" value="1"/>
</dbReference>
<sequence>MSVINVNKFIDDSKFTRFHLIIFTLFLSIISFDGFDMVIYGATMPVLMKNFGINAAQAGVLASYALFGAAVGALTFGLLADRIGRKKVIIICALLFSLATSATGLTNSSSMFGVLRFLTGLGLGGVMPNVVALTTEYAPRKNRAIVVAAIFSGMQIGGILASAISMWLLPHYGWRVIYFLGGIPLLLMPAFFKYLPESTLHLIKENRAGELKVILQNIQKDIVLPDDVTFDINKGTGKSPIAALFTENRALSTVLIWVVFFMNMYMIFGLGTWLPKLMMSAGFGLGSGLLFLLTLNLGALLGSNIAGLVADRIGYKVTLVVLYLIAFVAIMLMSISSSFAVQIALVALAGIGFYGGQNVLNAYVGLFYPPIMRSTAMGFAFGTGRFGAIFGPVIAGIIMSMKMPLFVNFMALAVPGLIAAVAILIVQDKHSFLQKSKSKQETM</sequence>
<dbReference type="PANTHER" id="PTHR23508:SF10">
    <property type="entry name" value="CARBOXYLIC ACID TRANSPORTER PROTEIN HOMOLOG"/>
    <property type="match status" value="1"/>
</dbReference>
<reference evidence="7" key="1">
    <citation type="submission" date="2020-12" db="EMBL/GenBank/DDBJ databases">
        <title>Clostridium thailandense sp. nov., a novel acetogenic bacterium isolated from peat land soil in Thailand.</title>
        <authorList>
            <person name="Chaikitkaew S."/>
            <person name="Birkeland N.K."/>
        </authorList>
    </citation>
    <scope>NUCLEOTIDE SEQUENCE</scope>
    <source>
        <strain evidence="7">PL3</strain>
    </source>
</reference>
<accession>A0A949TKD7</accession>
<dbReference type="CDD" id="cd17365">
    <property type="entry name" value="MFS_PcaK_like"/>
    <property type="match status" value="1"/>
</dbReference>
<keyword evidence="2 5" id="KW-0812">Transmembrane</keyword>
<feature type="transmembrane region" description="Helical" evidence="5">
    <location>
        <begin position="376"/>
        <end position="399"/>
    </location>
</feature>
<feature type="transmembrane region" description="Helical" evidence="5">
    <location>
        <begin position="176"/>
        <end position="195"/>
    </location>
</feature>
<evidence type="ECO:0000256" key="4">
    <source>
        <dbReference type="ARBA" id="ARBA00023136"/>
    </source>
</evidence>
<feature type="transmembrane region" description="Helical" evidence="5">
    <location>
        <begin position="254"/>
        <end position="274"/>
    </location>
</feature>
<keyword evidence="4 5" id="KW-0472">Membrane</keyword>
<dbReference type="GO" id="GO:0046943">
    <property type="term" value="F:carboxylic acid transmembrane transporter activity"/>
    <property type="evidence" value="ECO:0007669"/>
    <property type="project" value="TreeGrafter"/>
</dbReference>
<gene>
    <name evidence="7" type="ORF">I6U48_16325</name>
</gene>
<organism evidence="7 8">
    <name type="scientific">Clostridium thailandense</name>
    <dbReference type="NCBI Taxonomy" id="2794346"/>
    <lineage>
        <taxon>Bacteria</taxon>
        <taxon>Bacillati</taxon>
        <taxon>Bacillota</taxon>
        <taxon>Clostridia</taxon>
        <taxon>Eubacteriales</taxon>
        <taxon>Clostridiaceae</taxon>
        <taxon>Clostridium</taxon>
    </lineage>
</organism>